<feature type="transmembrane region" description="Helical" evidence="7">
    <location>
        <begin position="135"/>
        <end position="154"/>
    </location>
</feature>
<evidence type="ECO:0000256" key="7">
    <source>
        <dbReference type="RuleBase" id="RU363032"/>
    </source>
</evidence>
<reference evidence="9 10" key="1">
    <citation type="submission" date="2016-10" db="EMBL/GenBank/DDBJ databases">
        <authorList>
            <person name="Varghese N."/>
            <person name="Submissions S."/>
        </authorList>
    </citation>
    <scope>NUCLEOTIDE SEQUENCE [LARGE SCALE GENOMIC DNA]</scope>
    <source>
        <strain evidence="9 10">DSM 20586</strain>
    </source>
</reference>
<organism evidence="9 10">
    <name type="scientific">Atopobium minutum</name>
    <dbReference type="NCBI Taxonomy" id="1381"/>
    <lineage>
        <taxon>Bacteria</taxon>
        <taxon>Bacillati</taxon>
        <taxon>Actinomycetota</taxon>
        <taxon>Coriobacteriia</taxon>
        <taxon>Coriobacteriales</taxon>
        <taxon>Atopobiaceae</taxon>
        <taxon>Atopobium</taxon>
    </lineage>
</organism>
<protein>
    <submittedName>
        <fullName evidence="9">ABC-type nitrate/sulfonate/bicarbonate transport system, permease component</fullName>
    </submittedName>
</protein>
<evidence type="ECO:0000313" key="10">
    <source>
        <dbReference type="Proteomes" id="UP000183687"/>
    </source>
</evidence>
<accession>A0AB38A5L0</accession>
<feature type="domain" description="ABC transmembrane type-1" evidence="8">
    <location>
        <begin position="69"/>
        <end position="249"/>
    </location>
</feature>
<feature type="transmembrane region" description="Helical" evidence="7">
    <location>
        <begin position="198"/>
        <end position="219"/>
    </location>
</feature>
<evidence type="ECO:0000256" key="4">
    <source>
        <dbReference type="ARBA" id="ARBA00022692"/>
    </source>
</evidence>
<proteinExistence type="inferred from homology"/>
<dbReference type="CDD" id="cd06261">
    <property type="entry name" value="TM_PBP2"/>
    <property type="match status" value="1"/>
</dbReference>
<feature type="transmembrane region" description="Helical" evidence="7">
    <location>
        <begin position="231"/>
        <end position="252"/>
    </location>
</feature>
<feature type="transmembrane region" description="Helical" evidence="7">
    <location>
        <begin position="21"/>
        <end position="44"/>
    </location>
</feature>
<gene>
    <name evidence="9" type="ORF">SAMN04489746_0503</name>
</gene>
<keyword evidence="4 7" id="KW-0812">Transmembrane</keyword>
<dbReference type="RefSeq" id="WP_002563396.1">
    <property type="nucleotide sequence ID" value="NZ_CALJSN010000006.1"/>
</dbReference>
<dbReference type="Gene3D" id="1.10.3720.10">
    <property type="entry name" value="MetI-like"/>
    <property type="match status" value="1"/>
</dbReference>
<comment type="subcellular location">
    <subcellularLocation>
        <location evidence="1 7">Cell membrane</location>
        <topology evidence="1 7">Multi-pass membrane protein</topology>
    </subcellularLocation>
</comment>
<keyword evidence="2 7" id="KW-0813">Transport</keyword>
<dbReference type="GO" id="GO:0005886">
    <property type="term" value="C:plasma membrane"/>
    <property type="evidence" value="ECO:0007669"/>
    <property type="project" value="UniProtKB-SubCell"/>
</dbReference>
<dbReference type="PROSITE" id="PS50928">
    <property type="entry name" value="ABC_TM1"/>
    <property type="match status" value="1"/>
</dbReference>
<sequence>MACEHKQHKRRWQQQKYKKTLYPTLSLAGVLLIWQLIVVCGFVPNYLLPTPLQVLGALGKEAALLAMHTQTTLIEALIGLVIGTAIGSAFAILMDRFEGFYLAFEPLVTISQTIPTIAIAPLLVLWLGYGLLPKIVLVALTTFFPVLVSLLAGLRSVDPDMIDLMRVMHASRWQIFIHVKLPAAAEQFFAGLSIAGAYAIVGAVIAEWLGGISGLGVYMTRVRKSFSYDRMFAAIFVISAISLVLMGVIRALERAAMPWKQQTAKKKGAVHDQV</sequence>
<keyword evidence="3" id="KW-1003">Cell membrane</keyword>
<dbReference type="InterPro" id="IPR035906">
    <property type="entry name" value="MetI-like_sf"/>
</dbReference>
<comment type="similarity">
    <text evidence="7">Belongs to the binding-protein-dependent transport system permease family.</text>
</comment>
<keyword evidence="6 7" id="KW-0472">Membrane</keyword>
<comment type="caution">
    <text evidence="9">The sequence shown here is derived from an EMBL/GenBank/DDBJ whole genome shotgun (WGS) entry which is preliminary data.</text>
</comment>
<evidence type="ECO:0000256" key="6">
    <source>
        <dbReference type="ARBA" id="ARBA00023136"/>
    </source>
</evidence>
<evidence type="ECO:0000256" key="3">
    <source>
        <dbReference type="ARBA" id="ARBA00022475"/>
    </source>
</evidence>
<feature type="transmembrane region" description="Helical" evidence="7">
    <location>
        <begin position="73"/>
        <end position="94"/>
    </location>
</feature>
<dbReference type="PANTHER" id="PTHR30151">
    <property type="entry name" value="ALKANE SULFONATE ABC TRANSPORTER-RELATED, MEMBRANE SUBUNIT"/>
    <property type="match status" value="1"/>
</dbReference>
<dbReference type="AlphaFoldDB" id="A0AB38A5L0"/>
<evidence type="ECO:0000313" key="9">
    <source>
        <dbReference type="EMBL" id="SEB52513.1"/>
    </source>
</evidence>
<dbReference type="EMBL" id="FNSH01000001">
    <property type="protein sequence ID" value="SEB52513.1"/>
    <property type="molecule type" value="Genomic_DNA"/>
</dbReference>
<evidence type="ECO:0000256" key="2">
    <source>
        <dbReference type="ARBA" id="ARBA00022448"/>
    </source>
</evidence>
<name>A0AB38A5L0_9ACTN</name>
<evidence type="ECO:0000259" key="8">
    <source>
        <dbReference type="PROSITE" id="PS50928"/>
    </source>
</evidence>
<dbReference type="Pfam" id="PF00528">
    <property type="entry name" value="BPD_transp_1"/>
    <property type="match status" value="1"/>
</dbReference>
<feature type="transmembrane region" description="Helical" evidence="7">
    <location>
        <begin position="106"/>
        <end position="129"/>
    </location>
</feature>
<dbReference type="GO" id="GO:0055085">
    <property type="term" value="P:transmembrane transport"/>
    <property type="evidence" value="ECO:0007669"/>
    <property type="project" value="InterPro"/>
</dbReference>
<dbReference type="PANTHER" id="PTHR30151:SF20">
    <property type="entry name" value="ABC TRANSPORTER PERMEASE PROTEIN HI_0355-RELATED"/>
    <property type="match status" value="1"/>
</dbReference>
<evidence type="ECO:0000256" key="5">
    <source>
        <dbReference type="ARBA" id="ARBA00022989"/>
    </source>
</evidence>
<dbReference type="Proteomes" id="UP000183687">
    <property type="component" value="Unassembled WGS sequence"/>
</dbReference>
<keyword evidence="5 7" id="KW-1133">Transmembrane helix</keyword>
<dbReference type="SUPFAM" id="SSF161098">
    <property type="entry name" value="MetI-like"/>
    <property type="match status" value="1"/>
</dbReference>
<dbReference type="InterPro" id="IPR000515">
    <property type="entry name" value="MetI-like"/>
</dbReference>
<evidence type="ECO:0000256" key="1">
    <source>
        <dbReference type="ARBA" id="ARBA00004651"/>
    </source>
</evidence>